<accession>A0AAW2YS00</accession>
<reference evidence="1 2" key="1">
    <citation type="submission" date="2024-03" db="EMBL/GenBank/DDBJ databases">
        <title>The Acrasis kona genome and developmental transcriptomes reveal deep origins of eukaryotic multicellular pathways.</title>
        <authorList>
            <person name="Sheikh S."/>
            <person name="Fu C.-J."/>
            <person name="Brown M.W."/>
            <person name="Baldauf S.L."/>
        </authorList>
    </citation>
    <scope>NUCLEOTIDE SEQUENCE [LARGE SCALE GENOMIC DNA]</scope>
    <source>
        <strain evidence="1 2">ATCC MYA-3509</strain>
    </source>
</reference>
<evidence type="ECO:0000313" key="1">
    <source>
        <dbReference type="EMBL" id="KAL0479444.1"/>
    </source>
</evidence>
<sequence>MNFCLHNIIEQDTESFQTKKEIKWNEDENETLNNVAIAIKKLVRRNRPSGICKTVDMSRTMFHKLFNKVTATPFVKAGPKLYCGDRSTYFQLDEQQFKDLFGNRLPAISSKQHSAHVTSLAFPIKVYLYERKEKKNAVGCTKLKLHDVPLSCVSAVTNVDIPTSDGDKLKKVILDAKRREKINKNRKDEGLQPVSKVVFVPEISKKTASTFIDDATMEWIVNNIENIQNK</sequence>
<keyword evidence="2" id="KW-1185">Reference proteome</keyword>
<dbReference type="AlphaFoldDB" id="A0AAW2YS00"/>
<dbReference type="Proteomes" id="UP001431209">
    <property type="component" value="Unassembled WGS sequence"/>
</dbReference>
<comment type="caution">
    <text evidence="1">The sequence shown here is derived from an EMBL/GenBank/DDBJ whole genome shotgun (WGS) entry which is preliminary data.</text>
</comment>
<protein>
    <submittedName>
        <fullName evidence="1">Uncharacterized protein</fullName>
    </submittedName>
</protein>
<organism evidence="1 2">
    <name type="scientific">Acrasis kona</name>
    <dbReference type="NCBI Taxonomy" id="1008807"/>
    <lineage>
        <taxon>Eukaryota</taxon>
        <taxon>Discoba</taxon>
        <taxon>Heterolobosea</taxon>
        <taxon>Tetramitia</taxon>
        <taxon>Eutetramitia</taxon>
        <taxon>Acrasidae</taxon>
        <taxon>Acrasis</taxon>
    </lineage>
</organism>
<name>A0AAW2YS00_9EUKA</name>
<gene>
    <name evidence="1" type="ORF">AKO1_007670</name>
</gene>
<proteinExistence type="predicted"/>
<dbReference type="EMBL" id="JAOPGA020000556">
    <property type="protein sequence ID" value="KAL0479444.1"/>
    <property type="molecule type" value="Genomic_DNA"/>
</dbReference>
<evidence type="ECO:0000313" key="2">
    <source>
        <dbReference type="Proteomes" id="UP001431209"/>
    </source>
</evidence>